<dbReference type="UniPathway" id="UPA00391"/>
<keyword evidence="1 8" id="KW-0004">4Fe-4S</keyword>
<reference evidence="10 11" key="1">
    <citation type="journal article" date="2012" name="J. Bacteriol.">
        <title>Complete genome sequence of a thermophilic methanogen, Methanocella conradii HZ254, isolated from Chinese rice field soil.</title>
        <authorList>
            <person name="Lu Z."/>
            <person name="Lu Y."/>
        </authorList>
    </citation>
    <scope>NUCLEOTIDE SEQUENCE [LARGE SCALE GENOMIC DNA]</scope>
    <source>
        <strain evidence="11">DSM 24694 / JCM 17849 / CGMCC 1.5162 / HZ254</strain>
    </source>
</reference>
<feature type="domain" description="Radical SAM core" evidence="9">
    <location>
        <begin position="14"/>
        <end position="245"/>
    </location>
</feature>
<feature type="binding site" evidence="8">
    <location>
        <position position="31"/>
    </location>
    <ligand>
        <name>[4Fe-4S] cluster</name>
        <dbReference type="ChEBI" id="CHEBI:49883"/>
        <note>4Fe-4S-S-AdoMet</note>
    </ligand>
</feature>
<dbReference type="InterPro" id="IPR013785">
    <property type="entry name" value="Aldolase_TIM"/>
</dbReference>
<evidence type="ECO:0000256" key="5">
    <source>
        <dbReference type="ARBA" id="ARBA00023004"/>
    </source>
</evidence>
<dbReference type="SFLD" id="SFLDS00029">
    <property type="entry name" value="Radical_SAM"/>
    <property type="match status" value="1"/>
</dbReference>
<dbReference type="InterPro" id="IPR007197">
    <property type="entry name" value="rSAM"/>
</dbReference>
<comment type="cofactor">
    <cofactor evidence="8">
        <name>S-adenosyl-L-methionine</name>
        <dbReference type="ChEBI" id="CHEBI:59789"/>
    </cofactor>
    <text evidence="8">Binds 1 S-adenosyl-L-methionine per subunit.</text>
</comment>
<dbReference type="EMBL" id="CP003243">
    <property type="protein sequence ID" value="AFC99887.1"/>
    <property type="molecule type" value="Genomic_DNA"/>
</dbReference>
<evidence type="ECO:0000256" key="6">
    <source>
        <dbReference type="ARBA" id="ARBA00023014"/>
    </source>
</evidence>
<dbReference type="AlphaFoldDB" id="H8I7Q2"/>
<feature type="binding site" evidence="8">
    <location>
        <begin position="37"/>
        <end position="39"/>
    </location>
    <ligand>
        <name>S-adenosyl-L-methionine</name>
        <dbReference type="ChEBI" id="CHEBI:59789"/>
    </ligand>
</feature>
<dbReference type="SUPFAM" id="SSF102114">
    <property type="entry name" value="Radical SAM enzymes"/>
    <property type="match status" value="1"/>
</dbReference>
<feature type="binding site" evidence="8">
    <location>
        <position position="91"/>
    </location>
    <ligand>
        <name>S-adenosyl-L-methionine</name>
        <dbReference type="ChEBI" id="CHEBI:59789"/>
    </ligand>
</feature>
<evidence type="ECO:0000256" key="4">
    <source>
        <dbReference type="ARBA" id="ARBA00022842"/>
    </source>
</evidence>
<dbReference type="Proteomes" id="UP000005233">
    <property type="component" value="Chromosome"/>
</dbReference>
<dbReference type="HOGENOM" id="CLU_066739_1_0_2"/>
<evidence type="ECO:0000256" key="7">
    <source>
        <dbReference type="ARBA" id="ARBA00023239"/>
    </source>
</evidence>
<dbReference type="GeneID" id="11971258"/>
<keyword evidence="11" id="KW-1185">Reference proteome</keyword>
<accession>H8I7Q2</accession>
<keyword evidence="2 8" id="KW-0949">S-adenosyl-L-methionine</keyword>
<dbReference type="PANTHER" id="PTHR42836:SF1">
    <property type="entry name" value="7-CARBOXY-7-DEAZAGUANINE SYNTHASE"/>
    <property type="match status" value="1"/>
</dbReference>
<dbReference type="PROSITE" id="PS51918">
    <property type="entry name" value="RADICAL_SAM"/>
    <property type="match status" value="1"/>
</dbReference>
<dbReference type="InterPro" id="IPR024924">
    <property type="entry name" value="7-CO-7-deazaguanine_synth-like"/>
</dbReference>
<dbReference type="HAMAP" id="MF_00917">
    <property type="entry name" value="QueE"/>
    <property type="match status" value="1"/>
</dbReference>
<evidence type="ECO:0000256" key="2">
    <source>
        <dbReference type="ARBA" id="ARBA00022691"/>
    </source>
</evidence>
<feature type="binding site" evidence="8">
    <location>
        <position position="27"/>
    </location>
    <ligand>
        <name>substrate</name>
    </ligand>
</feature>
<gene>
    <name evidence="8" type="primary">queE</name>
    <name evidence="10" type="ordered locus">Mtc_1131</name>
</gene>
<feature type="binding site" evidence="8">
    <location>
        <position position="89"/>
    </location>
    <ligand>
        <name>substrate</name>
    </ligand>
</feature>
<dbReference type="STRING" id="1041930.Mtc_1131"/>
<keyword evidence="3 8" id="KW-0479">Metal-binding</keyword>
<comment type="caution">
    <text evidence="8">Lacks conserved residue(s) required for the propagation of feature annotation.</text>
</comment>
<feature type="binding site" evidence="8">
    <location>
        <begin position="12"/>
        <end position="14"/>
    </location>
    <ligand>
        <name>substrate</name>
    </ligand>
</feature>
<dbReference type="eggNOG" id="arCOG02173">
    <property type="taxonomic scope" value="Archaea"/>
</dbReference>
<dbReference type="GO" id="GO:1904047">
    <property type="term" value="F:S-adenosyl-L-methionine binding"/>
    <property type="evidence" value="ECO:0007669"/>
    <property type="project" value="UniProtKB-UniRule"/>
</dbReference>
<feature type="binding site" evidence="8">
    <location>
        <position position="40"/>
    </location>
    <ligand>
        <name>Mg(2+)</name>
        <dbReference type="ChEBI" id="CHEBI:18420"/>
    </ligand>
</feature>
<keyword evidence="7 8" id="KW-0456">Lyase</keyword>
<evidence type="ECO:0000259" key="9">
    <source>
        <dbReference type="PROSITE" id="PS51918"/>
    </source>
</evidence>
<sequence length="245" mass="28177">MRAPIREVFVSAQGEGPYVGYRQIFVRFPRCNLECKYCDTPRDWDAERKCKVELRPGTGEFVDFDNPVSEEQLLGIIKSYERIHSVSLTGGEPLLYAKFIKELKPSKFPLYLETNMTLPEGAREVKDVVKYVSGDFKLQGQCDFKGHYEKYFNDTARSFSILRHTSFRDCFCKIIVSRDVKRDEVLHAVDQIKDCITELILQPVTPVNGVEAATPKQLFELQEAAMDKVETVRIIPQTHKMWGAL</sequence>
<dbReference type="GO" id="GO:0000287">
    <property type="term" value="F:magnesium ion binding"/>
    <property type="evidence" value="ECO:0007669"/>
    <property type="project" value="UniProtKB-UniRule"/>
</dbReference>
<organism evidence="10 11">
    <name type="scientific">Methanocella conradii (strain DSM 24694 / JCM 17849 / CGMCC 1.5162 / HZ254)</name>
    <dbReference type="NCBI Taxonomy" id="1041930"/>
    <lineage>
        <taxon>Archaea</taxon>
        <taxon>Methanobacteriati</taxon>
        <taxon>Methanobacteriota</taxon>
        <taxon>Stenosarchaea group</taxon>
        <taxon>Methanomicrobia</taxon>
        <taxon>Methanocellales</taxon>
        <taxon>Methanocellaceae</taxon>
        <taxon>Methanocella</taxon>
    </lineage>
</organism>
<dbReference type="KEGG" id="mez:Mtc_1131"/>
<comment type="pathway">
    <text evidence="8">Purine metabolism; 7-cyano-7-deazaguanine biosynthesis.</text>
</comment>
<dbReference type="RefSeq" id="WP_014405725.1">
    <property type="nucleotide sequence ID" value="NC_017034.1"/>
</dbReference>
<proteinExistence type="inferred from homology"/>
<evidence type="ECO:0000256" key="3">
    <source>
        <dbReference type="ARBA" id="ARBA00022723"/>
    </source>
</evidence>
<comment type="cofactor">
    <cofactor evidence="8">
        <name>Mg(2+)</name>
        <dbReference type="ChEBI" id="CHEBI:18420"/>
    </cofactor>
</comment>
<dbReference type="InterPro" id="IPR058240">
    <property type="entry name" value="rSAM_sf"/>
</dbReference>
<evidence type="ECO:0000313" key="11">
    <source>
        <dbReference type="Proteomes" id="UP000005233"/>
    </source>
</evidence>
<keyword evidence="4 8" id="KW-0460">Magnesium</keyword>
<comment type="similarity">
    <text evidence="8">Belongs to the radical SAM superfamily. 7-carboxy-7-deazaguanine synthase family.</text>
</comment>
<name>H8I7Q2_METCZ</name>
<comment type="function">
    <text evidence="8">Catalyzes the complex heterocyclic radical-mediated conversion of 6-carboxy-5,6,7,8-tetrahydropterin (CPH4) to 7-carboxy-7-deazaguanine (CDG), a step common to the biosynthetic pathways of all 7-deazapurine-containing compounds.</text>
</comment>
<evidence type="ECO:0000256" key="8">
    <source>
        <dbReference type="HAMAP-Rule" id="MF_00917"/>
    </source>
</evidence>
<dbReference type="GO" id="GO:0051539">
    <property type="term" value="F:4 iron, 4 sulfur cluster binding"/>
    <property type="evidence" value="ECO:0007669"/>
    <property type="project" value="UniProtKB-UniRule"/>
</dbReference>
<feature type="binding site" evidence="8">
    <location>
        <position position="38"/>
    </location>
    <ligand>
        <name>[4Fe-4S] cluster</name>
        <dbReference type="ChEBI" id="CHEBI:49883"/>
        <note>4Fe-4S-S-AdoMet</note>
    </ligand>
</feature>
<comment type="cofactor">
    <cofactor evidence="8">
        <name>[4Fe-4S] cluster</name>
        <dbReference type="ChEBI" id="CHEBI:49883"/>
    </cofactor>
    <text evidence="8">Binds 1 [4Fe-4S] cluster. The cluster is coordinated with 3 cysteines and an exchangeable S-adenosyl-L-methionine.</text>
</comment>
<evidence type="ECO:0000313" key="10">
    <source>
        <dbReference type="EMBL" id="AFC99887.1"/>
    </source>
</evidence>
<keyword evidence="6 8" id="KW-0411">Iron-sulfur</keyword>
<keyword evidence="5 8" id="KW-0408">Iron</keyword>
<comment type="subunit">
    <text evidence="8">Homodimer.</text>
</comment>
<dbReference type="Pfam" id="PF04055">
    <property type="entry name" value="Radical_SAM"/>
    <property type="match status" value="1"/>
</dbReference>
<protein>
    <recommendedName>
        <fullName evidence="8">7-carboxy-7-deazaguanine synthase</fullName>
        <shortName evidence="8">CDG synthase</shortName>
        <ecNumber evidence="8">4.3.99.3</ecNumber>
    </recommendedName>
    <alternativeName>
        <fullName evidence="8">Archaeosine biosynthesis protein QueE</fullName>
    </alternativeName>
</protein>
<dbReference type="Gene3D" id="3.20.20.70">
    <property type="entry name" value="Aldolase class I"/>
    <property type="match status" value="1"/>
</dbReference>
<evidence type="ECO:0000256" key="1">
    <source>
        <dbReference type="ARBA" id="ARBA00022485"/>
    </source>
</evidence>
<comment type="catalytic activity">
    <reaction evidence="8">
        <text>6-carboxy-5,6,7,8-tetrahydropterin + H(+) = 7-carboxy-7-carbaguanine + NH4(+)</text>
        <dbReference type="Rhea" id="RHEA:27974"/>
        <dbReference type="ChEBI" id="CHEBI:15378"/>
        <dbReference type="ChEBI" id="CHEBI:28938"/>
        <dbReference type="ChEBI" id="CHEBI:61032"/>
        <dbReference type="ChEBI" id="CHEBI:61036"/>
        <dbReference type="EC" id="4.3.99.3"/>
    </reaction>
</comment>
<dbReference type="PANTHER" id="PTHR42836">
    <property type="entry name" value="7-CARBOXY-7-DEAZAGUANINE SYNTHASE"/>
    <property type="match status" value="1"/>
</dbReference>
<dbReference type="GO" id="GO:0016840">
    <property type="term" value="F:carbon-nitrogen lyase activity"/>
    <property type="evidence" value="ECO:0007669"/>
    <property type="project" value="UniProtKB-UniRule"/>
</dbReference>
<dbReference type="EC" id="4.3.99.3" evidence="8"/>
<feature type="binding site" evidence="8">
    <location>
        <position position="35"/>
    </location>
    <ligand>
        <name>[4Fe-4S] cluster</name>
        <dbReference type="ChEBI" id="CHEBI:49883"/>
        <note>4Fe-4S-S-AdoMet</note>
    </ligand>
</feature>
<dbReference type="OrthoDB" id="7980at2157"/>